<accession>A0A3A9AXS7</accession>
<evidence type="ECO:0000256" key="1">
    <source>
        <dbReference type="ARBA" id="ARBA00007637"/>
    </source>
</evidence>
<proteinExistence type="inferred from homology"/>
<evidence type="ECO:0000313" key="4">
    <source>
        <dbReference type="Proteomes" id="UP000280696"/>
    </source>
</evidence>
<dbReference type="InterPro" id="IPR036291">
    <property type="entry name" value="NAD(P)-bd_dom_sf"/>
</dbReference>
<dbReference type="EMBL" id="RAYQ01000005">
    <property type="protein sequence ID" value="RKI92371.1"/>
    <property type="molecule type" value="Genomic_DNA"/>
</dbReference>
<dbReference type="OrthoDB" id="9789543at2"/>
<reference evidence="3 4" key="1">
    <citation type="submission" date="2018-09" db="EMBL/GenBank/DDBJ databases">
        <title>Murine metabolic-syndrome-specific gut microbial biobank.</title>
        <authorList>
            <person name="Liu C."/>
        </authorList>
    </citation>
    <scope>NUCLEOTIDE SEQUENCE [LARGE SCALE GENOMIC DNA]</scope>
    <source>
        <strain evidence="3 4">0.1xD8-82</strain>
    </source>
</reference>
<sequence length="308" mass="34870">MRAIITGATGFIGQWLVKELYQTGFDITVIVYTLKNVPDIWKENIDVVKCDIAHYQDLQKHHFRYTNYDFFFHLAWAGTSGTERADFNLQLKNSYAACEAVNLAKRLSCRRFINAGSIMEYEAMAYVPRDGTEPSSGYMYSISKLTADFMAKTLAVRENIDYINIIISNIYGAGEKSARFLNQLLRKLISNQKIPLTAGEQLYDFIYVTDAVKGIILAAQKGKNCSSYYIGNQAPQPLKQFILQAKEVLKSDSELAFGEVAFKGAKLTYKEFDTNKLYDLGFKTEISFQKGIQMTAEWIKKEGVSDGL</sequence>
<dbReference type="Pfam" id="PF01370">
    <property type="entry name" value="Epimerase"/>
    <property type="match status" value="1"/>
</dbReference>
<dbReference type="Proteomes" id="UP000280696">
    <property type="component" value="Unassembled WGS sequence"/>
</dbReference>
<comment type="similarity">
    <text evidence="1">Belongs to the NAD(P)-dependent epimerase/dehydratase family.</text>
</comment>
<dbReference type="PANTHER" id="PTHR43000">
    <property type="entry name" value="DTDP-D-GLUCOSE 4,6-DEHYDRATASE-RELATED"/>
    <property type="match status" value="1"/>
</dbReference>
<dbReference type="InterPro" id="IPR001509">
    <property type="entry name" value="Epimerase_deHydtase"/>
</dbReference>
<dbReference type="RefSeq" id="WP_120468086.1">
    <property type="nucleotide sequence ID" value="NZ_RAYQ01000005.1"/>
</dbReference>
<gene>
    <name evidence="3" type="ORF">D7V94_06730</name>
</gene>
<organism evidence="3 4">
    <name type="scientific">Parablautia intestinalis</name>
    <dbReference type="NCBI Taxonomy" id="2320100"/>
    <lineage>
        <taxon>Bacteria</taxon>
        <taxon>Bacillati</taxon>
        <taxon>Bacillota</taxon>
        <taxon>Clostridia</taxon>
        <taxon>Lachnospirales</taxon>
        <taxon>Lachnospiraceae</taxon>
        <taxon>Parablautia</taxon>
    </lineage>
</organism>
<comment type="caution">
    <text evidence="3">The sequence shown here is derived from an EMBL/GenBank/DDBJ whole genome shotgun (WGS) entry which is preliminary data.</text>
</comment>
<dbReference type="AlphaFoldDB" id="A0A3A9AXS7"/>
<dbReference type="Gene3D" id="3.40.50.720">
    <property type="entry name" value="NAD(P)-binding Rossmann-like Domain"/>
    <property type="match status" value="1"/>
</dbReference>
<keyword evidence="4" id="KW-1185">Reference proteome</keyword>
<feature type="domain" description="NAD-dependent epimerase/dehydratase" evidence="2">
    <location>
        <begin position="4"/>
        <end position="231"/>
    </location>
</feature>
<name>A0A3A9AXS7_9FIRM</name>
<evidence type="ECO:0000313" key="3">
    <source>
        <dbReference type="EMBL" id="RKI92371.1"/>
    </source>
</evidence>
<evidence type="ECO:0000259" key="2">
    <source>
        <dbReference type="Pfam" id="PF01370"/>
    </source>
</evidence>
<protein>
    <submittedName>
        <fullName evidence="3">NAD(P)-dependent oxidoreductase</fullName>
    </submittedName>
</protein>
<dbReference type="SUPFAM" id="SSF51735">
    <property type="entry name" value="NAD(P)-binding Rossmann-fold domains"/>
    <property type="match status" value="1"/>
</dbReference>